<name>A0A7S2RH85_9STRA</name>
<organism evidence="1">
    <name type="scientific">Mucochytrium quahogii</name>
    <dbReference type="NCBI Taxonomy" id="96639"/>
    <lineage>
        <taxon>Eukaryota</taxon>
        <taxon>Sar</taxon>
        <taxon>Stramenopiles</taxon>
        <taxon>Bigyra</taxon>
        <taxon>Labyrinthulomycetes</taxon>
        <taxon>Thraustochytrida</taxon>
        <taxon>Thraustochytriidae</taxon>
        <taxon>Mucochytrium</taxon>
    </lineage>
</organism>
<proteinExistence type="predicted"/>
<evidence type="ECO:0000313" key="1">
    <source>
        <dbReference type="EMBL" id="CAD9671034.1"/>
    </source>
</evidence>
<sequence length="513" mass="57308">MAGKVGRTWLVNPGEWEAENHFYPKVLNAQLHPLVNTFLNLSKLRIATRYCHLHPETNKEELMAVLSYVPKHFRWAGADLFCVTNEMAQRQMIVIETNSCPSGQKSMPTKTNDNDTSANTQYYQVIENTFGALLADSGENLPGGIYAVIFDKNPMEATGYAQCMADYLDKKVVCCEFFKADKNPPAKWSKDGVLSIRLPREEALAALDEADTCLIEEAEESGLVWVPVRAAFRYVTIAPWSRIPVVTKTLILNPIISCLSGGRNKLVASKAYDFLNAEYQHAGLAIRTPETITDVSLTEIPLYVKSMGYCAVIKVPYSNAGQGVFTISNKKELDAFMALTHPYEQFVVQGLVGNSTWSSKSAQGTFYHVGTIPNLKNNTYVADVRMMVYATKDGYRPLACYARRAKSPLKDTLDDSKASWDMLGTNLSILNPDGSWSSDTSRLILMDRMDFNKLGISIDDLIDGFVQTVLSSMAIDKMSKRLLRDKGFDSQLFVSLNKDDSFTKEMMDTHVEQ</sequence>
<gene>
    <name evidence="1" type="ORF">QSP1433_LOCUS3393</name>
</gene>
<reference evidence="1" key="1">
    <citation type="submission" date="2021-01" db="EMBL/GenBank/DDBJ databases">
        <authorList>
            <person name="Corre E."/>
            <person name="Pelletier E."/>
            <person name="Niang G."/>
            <person name="Scheremetjew M."/>
            <person name="Finn R."/>
            <person name="Kale V."/>
            <person name="Holt S."/>
            <person name="Cochrane G."/>
            <person name="Meng A."/>
            <person name="Brown T."/>
            <person name="Cohen L."/>
        </authorList>
    </citation>
    <scope>NUCLEOTIDE SEQUENCE</scope>
    <source>
        <strain evidence="1">NY070348D</strain>
    </source>
</reference>
<accession>A0A7S2RH85</accession>
<protein>
    <submittedName>
        <fullName evidence="1">Uncharacterized protein</fullName>
    </submittedName>
</protein>
<dbReference type="AlphaFoldDB" id="A0A7S2RH85"/>
<dbReference type="SUPFAM" id="SSF56059">
    <property type="entry name" value="Glutathione synthetase ATP-binding domain-like"/>
    <property type="match status" value="1"/>
</dbReference>
<dbReference type="EMBL" id="HBHK01005752">
    <property type="protein sequence ID" value="CAD9671034.1"/>
    <property type="molecule type" value="Transcribed_RNA"/>
</dbReference>